<evidence type="ECO:0000259" key="7">
    <source>
        <dbReference type="PROSITE" id="PS51007"/>
    </source>
</evidence>
<evidence type="ECO:0000256" key="4">
    <source>
        <dbReference type="PROSITE-ProRule" id="PRU00433"/>
    </source>
</evidence>
<feature type="region of interest" description="Disordered" evidence="5">
    <location>
        <begin position="259"/>
        <end position="283"/>
    </location>
</feature>
<gene>
    <name evidence="8" type="ORF">DESUT3_31490</name>
</gene>
<dbReference type="SUPFAM" id="SSF46626">
    <property type="entry name" value="Cytochrome c"/>
    <property type="match status" value="2"/>
</dbReference>
<keyword evidence="1 4" id="KW-0349">Heme</keyword>
<dbReference type="RefSeq" id="WP_221249460.1">
    <property type="nucleotide sequence ID" value="NZ_AP024355.1"/>
</dbReference>
<dbReference type="NCBIfam" id="NF040971">
    <property type="entry name" value="cytc_ExtS"/>
    <property type="match status" value="1"/>
</dbReference>
<dbReference type="Proteomes" id="UP001319827">
    <property type="component" value="Chromosome"/>
</dbReference>
<feature type="signal peptide" evidence="6">
    <location>
        <begin position="1"/>
        <end position="23"/>
    </location>
</feature>
<dbReference type="InterPro" id="IPR009056">
    <property type="entry name" value="Cyt_c-like_dom"/>
</dbReference>
<dbReference type="InterPro" id="IPR036909">
    <property type="entry name" value="Cyt_c-like_dom_sf"/>
</dbReference>
<keyword evidence="6" id="KW-0732">Signal</keyword>
<keyword evidence="2 4" id="KW-0479">Metal-binding</keyword>
<feature type="domain" description="Cytochrome c" evidence="7">
    <location>
        <begin position="76"/>
        <end position="151"/>
    </location>
</feature>
<dbReference type="EMBL" id="AP024355">
    <property type="protein sequence ID" value="BCR06080.1"/>
    <property type="molecule type" value="Genomic_DNA"/>
</dbReference>
<evidence type="ECO:0000256" key="6">
    <source>
        <dbReference type="SAM" id="SignalP"/>
    </source>
</evidence>
<evidence type="ECO:0000256" key="2">
    <source>
        <dbReference type="ARBA" id="ARBA00022723"/>
    </source>
</evidence>
<reference evidence="8 9" key="2">
    <citation type="journal article" date="2021" name="Int. J. Syst. Evol. Microbiol.">
        <title>Isolation and Polyphasic Characterization of Desulfuromonas versatilis sp. Nov., an Electrogenic Bacteria Capable of Versatile Metabolism Isolated from a Graphene Oxide-Reducing Enrichment Culture.</title>
        <authorList>
            <person name="Xie L."/>
            <person name="Yoshida N."/>
            <person name="Ishii S."/>
            <person name="Meng L."/>
        </authorList>
    </citation>
    <scope>NUCLEOTIDE SEQUENCE [LARGE SCALE GENOMIC DNA]</scope>
    <source>
        <strain evidence="8 9">NIT-T3</strain>
    </source>
</reference>
<dbReference type="PROSITE" id="PS51007">
    <property type="entry name" value="CYTC"/>
    <property type="match status" value="2"/>
</dbReference>
<keyword evidence="9" id="KW-1185">Reference proteome</keyword>
<feature type="domain" description="Cytochrome c" evidence="7">
    <location>
        <begin position="146"/>
        <end position="266"/>
    </location>
</feature>
<dbReference type="Gene3D" id="1.10.760.10">
    <property type="entry name" value="Cytochrome c-like domain"/>
    <property type="match status" value="2"/>
</dbReference>
<evidence type="ECO:0000256" key="1">
    <source>
        <dbReference type="ARBA" id="ARBA00022617"/>
    </source>
</evidence>
<proteinExistence type="predicted"/>
<feature type="chain" id="PRO_5047082423" evidence="6">
    <location>
        <begin position="24"/>
        <end position="283"/>
    </location>
</feature>
<evidence type="ECO:0000256" key="5">
    <source>
        <dbReference type="SAM" id="MobiDB-lite"/>
    </source>
</evidence>
<organism evidence="8 9">
    <name type="scientific">Desulfuromonas versatilis</name>
    <dbReference type="NCBI Taxonomy" id="2802975"/>
    <lineage>
        <taxon>Bacteria</taxon>
        <taxon>Pseudomonadati</taxon>
        <taxon>Thermodesulfobacteriota</taxon>
        <taxon>Desulfuromonadia</taxon>
        <taxon>Desulfuromonadales</taxon>
        <taxon>Desulfuromonadaceae</taxon>
        <taxon>Desulfuromonas</taxon>
    </lineage>
</organism>
<dbReference type="Pfam" id="PF13442">
    <property type="entry name" value="Cytochrome_CBB3"/>
    <property type="match status" value="1"/>
</dbReference>
<dbReference type="Pfam" id="PF00034">
    <property type="entry name" value="Cytochrom_C"/>
    <property type="match status" value="1"/>
</dbReference>
<name>A0ABN6E138_9BACT</name>
<keyword evidence="3 4" id="KW-0408">Iron</keyword>
<evidence type="ECO:0000313" key="9">
    <source>
        <dbReference type="Proteomes" id="UP001319827"/>
    </source>
</evidence>
<sequence length="283" mass="30204">MGVRSAVLAILLLLAGALSAAAAAPEGCLECHPAHHVERGGCVDCHRGNPGTRRMAIAHHGMIGGEFAHFNLPDSPLVEQGRRLLESYACRRCHAAGGKGNRLASDLDRALRVRTAAEIAQALREPALFMPDFRFPPEQIAALVNALYAEGLSMFFTEREVPLVVHFAAQERGQDHAFTRACGSCHQLLTAGQGALGSGTSGPNLSGLLSGFYPPNFGEQGLPWSAERVEKWLKNPREIRRFTAMRPIRLEDEDLAQVAKSLGDSGPPAGSGGAGDSLLAETR</sequence>
<dbReference type="InterPro" id="IPR036280">
    <property type="entry name" value="Multihaem_cyt_sf"/>
</dbReference>
<protein>
    <submittedName>
        <fullName evidence="8">C-type cytochrome</fullName>
    </submittedName>
</protein>
<accession>A0ABN6E138</accession>
<evidence type="ECO:0000256" key="3">
    <source>
        <dbReference type="ARBA" id="ARBA00023004"/>
    </source>
</evidence>
<dbReference type="SUPFAM" id="SSF48695">
    <property type="entry name" value="Multiheme cytochromes"/>
    <property type="match status" value="1"/>
</dbReference>
<evidence type="ECO:0000313" key="8">
    <source>
        <dbReference type="EMBL" id="BCR06080.1"/>
    </source>
</evidence>
<reference evidence="8 9" key="1">
    <citation type="journal article" date="2016" name="C (Basel)">
        <title>Selective Growth of and Electricity Production by Marine Exoelectrogenic Bacteria in Self-Aggregated Hydrogel of Microbially Reduced Graphene Oxide.</title>
        <authorList>
            <person name="Yoshida N."/>
            <person name="Goto Y."/>
            <person name="Miyata Y."/>
        </authorList>
    </citation>
    <scope>NUCLEOTIDE SEQUENCE [LARGE SCALE GENOMIC DNA]</scope>
    <source>
        <strain evidence="8 9">NIT-T3</strain>
    </source>
</reference>